<name>A0ABY5U565_LACSH</name>
<dbReference type="NCBIfam" id="TIGR00237">
    <property type="entry name" value="xseA"/>
    <property type="match status" value="1"/>
</dbReference>
<dbReference type="InterPro" id="IPR020579">
    <property type="entry name" value="Exonuc_VII_lsu_C"/>
</dbReference>
<sequence>MMIREPERWSVTDLVQHLYRKLEDDDSLKGVWVEGEISNFSQHTHSRHMYFTLKDENATLNAVMFAGNNRRLRFVPKNGDRVLVKGYVSIYQKSGSLQLYAQDMRLSGVGDLHVAFQRLKEQLAAEGLFDAPKKAIPAFPRTVGVITSAHGAAVRDIISTMRRRYPLTRILLHPVSVQGEKAASEIAAAIDRMNLHLEADVLIVGRGGGSLEELWAFNEEIVARAIYRSQVPVISAVGHETDVTISDFAADVRAATPTAAAELVVPHVEDLKARVALLSQRLLRAQMAVLDRARERLEKSVDRPIFKYPHARLHQYVQRRDELEARLERAMVQLVREKRQSLANERVRLAAHHPQERIRQLRERVAVLERNQRQAMLQQLNGMRQKHLALVAQLDALSPLKVMQRGYSLVYRHANGELVKSRQQVRPGDLIRVRVADGQLKCQVWRSEANGDE</sequence>
<feature type="domain" description="Exonuclease VII large subunit C-terminal" evidence="8">
    <location>
        <begin position="131"/>
        <end position="443"/>
    </location>
</feature>
<keyword evidence="1 5" id="KW-0963">Cytoplasm</keyword>
<dbReference type="RefSeq" id="WP_132220112.1">
    <property type="nucleotide sequence ID" value="NZ_CP103866.1"/>
</dbReference>
<evidence type="ECO:0000313" key="11">
    <source>
        <dbReference type="Proteomes" id="UP001058650"/>
    </source>
</evidence>
<reference evidence="10" key="1">
    <citation type="submission" date="2022-08" db="EMBL/GenBank/DDBJ databases">
        <title>The complete genome sequence of the thermophilic bacterium Laceyella sacchari FBKL4.010 reveals the basis for tetramethylpyrazine biosynthesis in Moutai-flavor Daqu.</title>
        <authorList>
            <person name="Li D."/>
            <person name="Huang W."/>
            <person name="Wang C."/>
            <person name="Qiu S."/>
        </authorList>
    </citation>
    <scope>NUCLEOTIDE SEQUENCE</scope>
    <source>
        <strain evidence="10">FBKL4.014</strain>
    </source>
</reference>
<dbReference type="InterPro" id="IPR025824">
    <property type="entry name" value="OB-fold_nuc-bd_dom"/>
</dbReference>
<evidence type="ECO:0000259" key="9">
    <source>
        <dbReference type="Pfam" id="PF13742"/>
    </source>
</evidence>
<evidence type="ECO:0000256" key="6">
    <source>
        <dbReference type="RuleBase" id="RU004355"/>
    </source>
</evidence>
<evidence type="ECO:0000259" key="8">
    <source>
        <dbReference type="Pfam" id="PF02601"/>
    </source>
</evidence>
<evidence type="ECO:0000256" key="2">
    <source>
        <dbReference type="ARBA" id="ARBA00022722"/>
    </source>
</evidence>
<proteinExistence type="inferred from homology"/>
<comment type="catalytic activity">
    <reaction evidence="5 6">
        <text>Exonucleolytic cleavage in either 5'- to 3'- or 3'- to 5'-direction to yield nucleoside 5'-phosphates.</text>
        <dbReference type="EC" id="3.1.11.6"/>
    </reaction>
</comment>
<dbReference type="InterPro" id="IPR003753">
    <property type="entry name" value="Exonuc_VII_L"/>
</dbReference>
<comment type="function">
    <text evidence="5">Bidirectionally degrades single-stranded DNA into large acid-insoluble oligonucleotides, which are then degraded further into small acid-soluble oligonucleotides.</text>
</comment>
<protein>
    <recommendedName>
        <fullName evidence="5">Exodeoxyribonuclease 7 large subunit</fullName>
        <ecNumber evidence="5">3.1.11.6</ecNumber>
    </recommendedName>
    <alternativeName>
        <fullName evidence="5">Exodeoxyribonuclease VII large subunit</fullName>
        <shortName evidence="5">Exonuclease VII large subunit</shortName>
    </alternativeName>
</protein>
<dbReference type="PANTHER" id="PTHR30008">
    <property type="entry name" value="EXODEOXYRIBONUCLEASE 7 LARGE SUBUNIT"/>
    <property type="match status" value="1"/>
</dbReference>
<accession>A0ABY5U565</accession>
<comment type="similarity">
    <text evidence="5 6">Belongs to the XseA family.</text>
</comment>
<evidence type="ECO:0000256" key="5">
    <source>
        <dbReference type="HAMAP-Rule" id="MF_00378"/>
    </source>
</evidence>
<evidence type="ECO:0000256" key="1">
    <source>
        <dbReference type="ARBA" id="ARBA00022490"/>
    </source>
</evidence>
<evidence type="ECO:0000313" key="10">
    <source>
        <dbReference type="EMBL" id="UWE04782.1"/>
    </source>
</evidence>
<dbReference type="Pfam" id="PF13742">
    <property type="entry name" value="tRNA_anti_2"/>
    <property type="match status" value="1"/>
</dbReference>
<feature type="domain" description="OB-fold nucleic acid binding" evidence="9">
    <location>
        <begin position="9"/>
        <end position="105"/>
    </location>
</feature>
<keyword evidence="2 5" id="KW-0540">Nuclease</keyword>
<gene>
    <name evidence="5 10" type="primary">xseA</name>
    <name evidence="10" type="ORF">NYR52_06555</name>
</gene>
<evidence type="ECO:0000256" key="3">
    <source>
        <dbReference type="ARBA" id="ARBA00022801"/>
    </source>
</evidence>
<dbReference type="Proteomes" id="UP001058650">
    <property type="component" value="Chromosome"/>
</dbReference>
<dbReference type="EC" id="3.1.11.6" evidence="5"/>
<dbReference type="HAMAP" id="MF_00378">
    <property type="entry name" value="Exonuc_7_L"/>
    <property type="match status" value="1"/>
</dbReference>
<dbReference type="Pfam" id="PF02601">
    <property type="entry name" value="Exonuc_VII_L"/>
    <property type="match status" value="1"/>
</dbReference>
<comment type="subunit">
    <text evidence="5">Heterooligomer composed of large and small subunits.</text>
</comment>
<dbReference type="GO" id="GO:0008855">
    <property type="term" value="F:exodeoxyribonuclease VII activity"/>
    <property type="evidence" value="ECO:0007669"/>
    <property type="project" value="UniProtKB-EC"/>
</dbReference>
<organism evidence="10 11">
    <name type="scientific">Laceyella sacchari</name>
    <name type="common">Thermoactinomyces thalpophilus</name>
    <dbReference type="NCBI Taxonomy" id="37482"/>
    <lineage>
        <taxon>Bacteria</taxon>
        <taxon>Bacillati</taxon>
        <taxon>Bacillota</taxon>
        <taxon>Bacilli</taxon>
        <taxon>Bacillales</taxon>
        <taxon>Thermoactinomycetaceae</taxon>
        <taxon>Laceyella</taxon>
    </lineage>
</organism>
<dbReference type="CDD" id="cd04489">
    <property type="entry name" value="ExoVII_LU_OBF"/>
    <property type="match status" value="1"/>
</dbReference>
<dbReference type="EMBL" id="CP103866">
    <property type="protein sequence ID" value="UWE04782.1"/>
    <property type="molecule type" value="Genomic_DNA"/>
</dbReference>
<keyword evidence="4 5" id="KW-0269">Exonuclease</keyword>
<evidence type="ECO:0000256" key="7">
    <source>
        <dbReference type="SAM" id="Coils"/>
    </source>
</evidence>
<keyword evidence="7" id="KW-0175">Coiled coil</keyword>
<feature type="coiled-coil region" evidence="7">
    <location>
        <begin position="313"/>
        <end position="378"/>
    </location>
</feature>
<dbReference type="PANTHER" id="PTHR30008:SF0">
    <property type="entry name" value="EXODEOXYRIBONUCLEASE 7 LARGE SUBUNIT"/>
    <property type="match status" value="1"/>
</dbReference>
<comment type="subcellular location">
    <subcellularLocation>
        <location evidence="5 6">Cytoplasm</location>
    </subcellularLocation>
</comment>
<keyword evidence="11" id="KW-1185">Reference proteome</keyword>
<evidence type="ECO:0000256" key="4">
    <source>
        <dbReference type="ARBA" id="ARBA00022839"/>
    </source>
</evidence>
<keyword evidence="3 5" id="KW-0378">Hydrolase</keyword>